<feature type="compositionally biased region" description="Polar residues" evidence="1">
    <location>
        <begin position="199"/>
        <end position="235"/>
    </location>
</feature>
<keyword evidence="4" id="KW-1185">Reference proteome</keyword>
<sequence length="1289" mass="142091">MSFLHTQPPDPQRHVQHVSSLTAPRVYRTNPSLHRNHNSNASITSNPTHTQQDSQQGRDGLDCWPSDPAFNLPVASPGILHPSANLFSFEEDTTSHHESSFDDFLTTECSSDNHISEHTTPQELIWERQFVSQDPTRPHILDNYGHSGFSANKVLLHGTDLEAFYSESQETFPDFVTRQDLSDPKLGISTAHSLDISRETQPSGQGQDQSMARTSASLPQKTQVSPTLEVTTTPDHTPCPNHGVGARQRPAPDMRAPSPVVMVSSYEGTGADRGAQPHFVQSSSKRIRGAEGVGDEDDVDAIDRSEHGDINVDSFHLMPPGPMDTNNVRINPTHRTGLEPPQRKDDEVLSIKDIEEQRQRDERNAEVQTWLETSDAGSEPEPNTLAGNMRRLTSSTRHRANTTGHVDTLGRVYSDKDIPGPGVLVEVDSESEYSEGASVTSSQIAGHTEQILDAYWNSESPHMSPRALDSRDSPDKTSFPALEDEIPPELQEPFPRQFYRRTPWQDPVRGPISGTRDQPSTSNAAAYKFHQEAAKWETASRAATWGTGRRLSESEIRSIVEGSQVRHLSLSKRGRERGNSILSKARGLLPRRGSSNTKPEPPDSYPQSPPEGHAHRSSLGAIKAAQRKPSFSNKPKSPPLNTGSALIAMTGQLAAIGRGNPVTQDADTYKSSGPLQAMKKQRSKSDVSKHGKSPTPGLTELMTRHGGPPVPTLASPMHEREPIVAAQVIDNEDAPADDDEDDQTDEVAIRMDLEIRAEDITPTLEGFKDHARRLNPRLEPYLIERIGQEQIRRYKKLVETKIKHTRAVQTNNKCPSGRFCFDLGGDATLLPPRASSKDTEASLTQFQVCNAADIDIDESGFTEGVVTPALFPPGIPLPPAKRLPAELECPLCFKVKKFHKPSDWTKHVHEDIQPFSCTFPHCAESKSFKRKADWVRHENERHRHLEWWKCSIQECSHVCFRKDNFVQHLVREHKMKEPKVRARGSGSSKNKAVNNAGWSVGQEDHEMWRLVDSCRNETSNKSRDEPCRFCGNVCSSFKKLSVHIGKHLEQIAMPVLQLVSMREVAPDTVVSPVDQVSTAPLTFSTGPGATTNMDGNNLSPYPASATSAYQTSSAGQSPASLPGRSQNSGYHFDPGFYTRHVLTPVMQPRLAGSAYGGPVSMPSQSHAYMSTSEYMQVGDGGHPHEYDVSPQSVIVTPHSQPVPALYNDQLFNSTGADYTQTPMVGMYPNVPLTPGFVPQYASPMLHQPSGHSPMAMDSKSGLGLQTMHQNYVFSAPGDGEAGPNMQYTQ</sequence>
<feature type="region of interest" description="Disordered" evidence="1">
    <location>
        <begin position="459"/>
        <end position="483"/>
    </location>
</feature>
<dbReference type="Proteomes" id="UP000019478">
    <property type="component" value="Unassembled WGS sequence"/>
</dbReference>
<feature type="compositionally biased region" description="Basic and acidic residues" evidence="1">
    <location>
        <begin position="355"/>
        <end position="365"/>
    </location>
</feature>
<feature type="compositionally biased region" description="Polar residues" evidence="1">
    <location>
        <begin position="29"/>
        <end position="57"/>
    </location>
</feature>
<protein>
    <recommendedName>
        <fullName evidence="2">C2H2-type domain-containing protein</fullName>
    </recommendedName>
</protein>
<dbReference type="OrthoDB" id="5315052at2759"/>
<dbReference type="PANTHER" id="PTHR35391:SF3">
    <property type="entry name" value="FINGER DOMAIN PROTEIN, PUTATIVE (AFU_ORTHOLOGUE AFUA_8G04300)-RELATED"/>
    <property type="match status" value="1"/>
</dbReference>
<dbReference type="PROSITE" id="PS00028">
    <property type="entry name" value="ZINC_FINGER_C2H2_1"/>
    <property type="match status" value="1"/>
</dbReference>
<dbReference type="GeneID" id="19173573"/>
<evidence type="ECO:0000313" key="4">
    <source>
        <dbReference type="Proteomes" id="UP000019478"/>
    </source>
</evidence>
<feature type="region of interest" description="Disordered" evidence="1">
    <location>
        <begin position="191"/>
        <end position="255"/>
    </location>
</feature>
<dbReference type="InterPro" id="IPR058925">
    <property type="entry name" value="zf-C2H2_AcuF"/>
</dbReference>
<gene>
    <name evidence="3" type="ORF">A1O3_09489</name>
</gene>
<feature type="region of interest" description="Disordered" evidence="1">
    <location>
        <begin position="1"/>
        <end position="66"/>
    </location>
</feature>
<feature type="compositionally biased region" description="Polar residues" evidence="1">
    <location>
        <begin position="391"/>
        <end position="405"/>
    </location>
</feature>
<dbReference type="EMBL" id="AMGY01000009">
    <property type="protein sequence ID" value="EXJ78328.1"/>
    <property type="molecule type" value="Genomic_DNA"/>
</dbReference>
<feature type="region of interest" description="Disordered" evidence="1">
    <location>
        <begin position="501"/>
        <end position="522"/>
    </location>
</feature>
<feature type="region of interest" description="Disordered" evidence="1">
    <location>
        <begin position="355"/>
        <end position="405"/>
    </location>
</feature>
<feature type="region of interest" description="Disordered" evidence="1">
    <location>
        <begin position="976"/>
        <end position="995"/>
    </location>
</feature>
<feature type="compositionally biased region" description="Polar residues" evidence="1">
    <location>
        <begin position="1084"/>
        <end position="1099"/>
    </location>
</feature>
<feature type="domain" description="C2H2-type" evidence="2">
    <location>
        <begin position="950"/>
        <end position="973"/>
    </location>
</feature>
<dbReference type="PANTHER" id="PTHR35391">
    <property type="entry name" value="C2H2-TYPE DOMAIN-CONTAINING PROTEIN-RELATED"/>
    <property type="match status" value="1"/>
</dbReference>
<dbReference type="SMART" id="SM00355">
    <property type="entry name" value="ZnF_C2H2"/>
    <property type="match status" value="3"/>
</dbReference>
<reference evidence="3 4" key="1">
    <citation type="submission" date="2013-03" db="EMBL/GenBank/DDBJ databases">
        <title>The Genome Sequence of Capronia epimyces CBS 606.96.</title>
        <authorList>
            <consortium name="The Broad Institute Genomics Platform"/>
            <person name="Cuomo C."/>
            <person name="de Hoog S."/>
            <person name="Gorbushina A."/>
            <person name="Walker B."/>
            <person name="Young S.K."/>
            <person name="Zeng Q."/>
            <person name="Gargeya S."/>
            <person name="Fitzgerald M."/>
            <person name="Haas B."/>
            <person name="Abouelleil A."/>
            <person name="Allen A.W."/>
            <person name="Alvarado L."/>
            <person name="Arachchi H.M."/>
            <person name="Berlin A.M."/>
            <person name="Chapman S.B."/>
            <person name="Gainer-Dewar J."/>
            <person name="Goldberg J."/>
            <person name="Griggs A."/>
            <person name="Gujja S."/>
            <person name="Hansen M."/>
            <person name="Howarth C."/>
            <person name="Imamovic A."/>
            <person name="Ireland A."/>
            <person name="Larimer J."/>
            <person name="McCowan C."/>
            <person name="Murphy C."/>
            <person name="Pearson M."/>
            <person name="Poon T.W."/>
            <person name="Priest M."/>
            <person name="Roberts A."/>
            <person name="Saif S."/>
            <person name="Shea T."/>
            <person name="Sisk P."/>
            <person name="Sykes S."/>
            <person name="Wortman J."/>
            <person name="Nusbaum C."/>
            <person name="Birren B."/>
        </authorList>
    </citation>
    <scope>NUCLEOTIDE SEQUENCE [LARGE SCALE GENOMIC DNA]</scope>
    <source>
        <strain evidence="3 4">CBS 606.96</strain>
    </source>
</reference>
<dbReference type="eggNOG" id="ENOG502QVRM">
    <property type="taxonomic scope" value="Eukaryota"/>
</dbReference>
<dbReference type="InterPro" id="IPR013087">
    <property type="entry name" value="Znf_C2H2_type"/>
</dbReference>
<feature type="region of interest" description="Disordered" evidence="1">
    <location>
        <begin position="658"/>
        <end position="706"/>
    </location>
</feature>
<organism evidence="3 4">
    <name type="scientific">Capronia epimyces CBS 606.96</name>
    <dbReference type="NCBI Taxonomy" id="1182542"/>
    <lineage>
        <taxon>Eukaryota</taxon>
        <taxon>Fungi</taxon>
        <taxon>Dikarya</taxon>
        <taxon>Ascomycota</taxon>
        <taxon>Pezizomycotina</taxon>
        <taxon>Eurotiomycetes</taxon>
        <taxon>Chaetothyriomycetidae</taxon>
        <taxon>Chaetothyriales</taxon>
        <taxon>Herpotrichiellaceae</taxon>
        <taxon>Capronia</taxon>
    </lineage>
</organism>
<evidence type="ECO:0000256" key="1">
    <source>
        <dbReference type="SAM" id="MobiDB-lite"/>
    </source>
</evidence>
<proteinExistence type="predicted"/>
<dbReference type="HOGENOM" id="CLU_005537_1_1_1"/>
<dbReference type="STRING" id="1182542.W9XDQ9"/>
<feature type="compositionally biased region" description="Polar residues" evidence="1">
    <location>
        <begin position="366"/>
        <end position="376"/>
    </location>
</feature>
<comment type="caution">
    <text evidence="3">The sequence shown here is derived from an EMBL/GenBank/DDBJ whole genome shotgun (WGS) entry which is preliminary data.</text>
</comment>
<feature type="region of interest" description="Disordered" evidence="1">
    <location>
        <begin position="570"/>
        <end position="618"/>
    </location>
</feature>
<dbReference type="RefSeq" id="XP_007737773.1">
    <property type="nucleotide sequence ID" value="XM_007739583.1"/>
</dbReference>
<feature type="region of interest" description="Disordered" evidence="1">
    <location>
        <begin position="1084"/>
        <end position="1126"/>
    </location>
</feature>
<evidence type="ECO:0000259" key="2">
    <source>
        <dbReference type="PROSITE" id="PS00028"/>
    </source>
</evidence>
<evidence type="ECO:0000313" key="3">
    <source>
        <dbReference type="EMBL" id="EXJ78328.1"/>
    </source>
</evidence>
<feature type="region of interest" description="Disordered" evidence="1">
    <location>
        <begin position="268"/>
        <end position="301"/>
    </location>
</feature>
<name>W9XDQ9_9EURO</name>
<accession>W9XDQ9</accession>
<feature type="compositionally biased region" description="Low complexity" evidence="1">
    <location>
        <begin position="1103"/>
        <end position="1117"/>
    </location>
</feature>
<feature type="compositionally biased region" description="Polar residues" evidence="1">
    <location>
        <begin position="985"/>
        <end position="995"/>
    </location>
</feature>
<feature type="compositionally biased region" description="Polar residues" evidence="1">
    <location>
        <begin position="661"/>
        <end position="674"/>
    </location>
</feature>
<dbReference type="Pfam" id="PF26082">
    <property type="entry name" value="zf-C2H2_AcuF"/>
    <property type="match status" value="1"/>
</dbReference>